<dbReference type="AlphaFoldDB" id="A0A5J4L8T1"/>
<comment type="caution">
    <text evidence="1">The sequence shown here is derived from an EMBL/GenBank/DDBJ whole genome shotgun (WGS) entry which is preliminary data.</text>
</comment>
<dbReference type="InterPro" id="IPR054202">
    <property type="entry name" value="DUF6907"/>
</dbReference>
<evidence type="ECO:0000313" key="1">
    <source>
        <dbReference type="EMBL" id="GES27890.1"/>
    </source>
</evidence>
<gene>
    <name evidence="1" type="ORF">San01_03770</name>
</gene>
<protein>
    <submittedName>
        <fullName evidence="1">Uncharacterized protein</fullName>
    </submittedName>
</protein>
<name>A0A5J4L8T1_9ACTN</name>
<dbReference type="Proteomes" id="UP000325598">
    <property type="component" value="Unassembled WGS sequence"/>
</dbReference>
<accession>A0A5J4L8T1</accession>
<sequence length="205" mass="21532">MAAYCLPQQQFQAALGGAAHSYRTQSAGDATTKEDGPDACDSYIAHAPTRRNQQVLSREILMATSQLTGQRNGADHQVDACPTRSAGTAAVLVRGQQVTVDCPPWCTHPHTEAYRSLEDVSHHGDTVSLFVPSYNGKIESVLTAHVASWPFAGDSETAAPFVAFDAIGDEVAQLTPEAVTAIADQVIAHGHALRALAAAISGGAR</sequence>
<dbReference type="EMBL" id="BLAG01000004">
    <property type="protein sequence ID" value="GES27890.1"/>
    <property type="molecule type" value="Genomic_DNA"/>
</dbReference>
<proteinExistence type="predicted"/>
<dbReference type="Pfam" id="PF21848">
    <property type="entry name" value="DUF6907"/>
    <property type="match status" value="1"/>
</dbReference>
<reference evidence="1 2" key="1">
    <citation type="submission" date="2019-10" db="EMBL/GenBank/DDBJ databases">
        <title>Whole genome shotgun sequence of Streptomyces angustmyceticus NBRC 3934.</title>
        <authorList>
            <person name="Hosoyama A."/>
            <person name="Ichikawa N."/>
            <person name="Kimura A."/>
            <person name="Kitahashi Y."/>
            <person name="Komaki H."/>
            <person name="Uohara A."/>
        </authorList>
    </citation>
    <scope>NUCLEOTIDE SEQUENCE [LARGE SCALE GENOMIC DNA]</scope>
    <source>
        <strain evidence="1 2">NBRC 3934</strain>
    </source>
</reference>
<evidence type="ECO:0000313" key="2">
    <source>
        <dbReference type="Proteomes" id="UP000325598"/>
    </source>
</evidence>
<keyword evidence="2" id="KW-1185">Reference proteome</keyword>
<organism evidence="1 2">
    <name type="scientific">Streptomyces angustmyceticus</name>
    <dbReference type="NCBI Taxonomy" id="285578"/>
    <lineage>
        <taxon>Bacteria</taxon>
        <taxon>Bacillati</taxon>
        <taxon>Actinomycetota</taxon>
        <taxon>Actinomycetes</taxon>
        <taxon>Kitasatosporales</taxon>
        <taxon>Streptomycetaceae</taxon>
        <taxon>Streptomyces</taxon>
    </lineage>
</organism>